<proteinExistence type="inferred from homology"/>
<evidence type="ECO:0000256" key="4">
    <source>
        <dbReference type="ARBA" id="ARBA00023136"/>
    </source>
</evidence>
<name>A0A8E2ELK1_9PEZI</name>
<dbReference type="Pfam" id="PF20684">
    <property type="entry name" value="Fung_rhodopsin"/>
    <property type="match status" value="1"/>
</dbReference>
<dbReference type="OrthoDB" id="10017208at2759"/>
<dbReference type="PANTHER" id="PTHR33048">
    <property type="entry name" value="PTH11-LIKE INTEGRAL MEMBRANE PROTEIN (AFU_ORTHOLOGUE AFUA_5G11245)"/>
    <property type="match status" value="1"/>
</dbReference>
<keyword evidence="3 6" id="KW-1133">Transmembrane helix</keyword>
<dbReference type="Proteomes" id="UP000250266">
    <property type="component" value="Unassembled WGS sequence"/>
</dbReference>
<dbReference type="InterPro" id="IPR052337">
    <property type="entry name" value="SAT4-like"/>
</dbReference>
<evidence type="ECO:0000313" key="8">
    <source>
        <dbReference type="EMBL" id="OCK85738.1"/>
    </source>
</evidence>
<feature type="transmembrane region" description="Helical" evidence="6">
    <location>
        <begin position="95"/>
        <end position="115"/>
    </location>
</feature>
<keyword evidence="9" id="KW-1185">Reference proteome</keyword>
<feature type="domain" description="Rhodopsin" evidence="7">
    <location>
        <begin position="29"/>
        <end position="269"/>
    </location>
</feature>
<keyword evidence="4 6" id="KW-0472">Membrane</keyword>
<dbReference type="GO" id="GO:0016020">
    <property type="term" value="C:membrane"/>
    <property type="evidence" value="ECO:0007669"/>
    <property type="project" value="UniProtKB-SubCell"/>
</dbReference>
<evidence type="ECO:0000313" key="9">
    <source>
        <dbReference type="Proteomes" id="UP000250266"/>
    </source>
</evidence>
<dbReference type="EMBL" id="KV744814">
    <property type="protein sequence ID" value="OCK85738.1"/>
    <property type="molecule type" value="Genomic_DNA"/>
</dbReference>
<comment type="similarity">
    <text evidence="5">Belongs to the SAT4 family.</text>
</comment>
<dbReference type="AlphaFoldDB" id="A0A8E2ELK1"/>
<evidence type="ECO:0000259" key="7">
    <source>
        <dbReference type="Pfam" id="PF20684"/>
    </source>
</evidence>
<feature type="transmembrane region" description="Helical" evidence="6">
    <location>
        <begin position="209"/>
        <end position="233"/>
    </location>
</feature>
<evidence type="ECO:0000256" key="3">
    <source>
        <dbReference type="ARBA" id="ARBA00022989"/>
    </source>
</evidence>
<evidence type="ECO:0000256" key="6">
    <source>
        <dbReference type="SAM" id="Phobius"/>
    </source>
</evidence>
<dbReference type="PANTHER" id="PTHR33048:SF57">
    <property type="entry name" value="INTEGRAL MEMBRANE PROTEIN-RELATED"/>
    <property type="match status" value="1"/>
</dbReference>
<organism evidence="8 9">
    <name type="scientific">Lepidopterella palustris CBS 459.81</name>
    <dbReference type="NCBI Taxonomy" id="1314670"/>
    <lineage>
        <taxon>Eukaryota</taxon>
        <taxon>Fungi</taxon>
        <taxon>Dikarya</taxon>
        <taxon>Ascomycota</taxon>
        <taxon>Pezizomycotina</taxon>
        <taxon>Dothideomycetes</taxon>
        <taxon>Pleosporomycetidae</taxon>
        <taxon>Mytilinidiales</taxon>
        <taxon>Argynnaceae</taxon>
        <taxon>Lepidopterella</taxon>
    </lineage>
</organism>
<feature type="transmembrane region" description="Helical" evidence="6">
    <location>
        <begin position="178"/>
        <end position="197"/>
    </location>
</feature>
<reference evidence="8 9" key="1">
    <citation type="journal article" date="2016" name="Nat. Commun.">
        <title>Ectomycorrhizal ecology is imprinted in the genome of the dominant symbiotic fungus Cenococcum geophilum.</title>
        <authorList>
            <consortium name="DOE Joint Genome Institute"/>
            <person name="Peter M."/>
            <person name="Kohler A."/>
            <person name="Ohm R.A."/>
            <person name="Kuo A."/>
            <person name="Krutzmann J."/>
            <person name="Morin E."/>
            <person name="Arend M."/>
            <person name="Barry K.W."/>
            <person name="Binder M."/>
            <person name="Choi C."/>
            <person name="Clum A."/>
            <person name="Copeland A."/>
            <person name="Grisel N."/>
            <person name="Haridas S."/>
            <person name="Kipfer T."/>
            <person name="LaButti K."/>
            <person name="Lindquist E."/>
            <person name="Lipzen A."/>
            <person name="Maire R."/>
            <person name="Meier B."/>
            <person name="Mihaltcheva S."/>
            <person name="Molinier V."/>
            <person name="Murat C."/>
            <person name="Poggeler S."/>
            <person name="Quandt C.A."/>
            <person name="Sperisen C."/>
            <person name="Tritt A."/>
            <person name="Tisserant E."/>
            <person name="Crous P.W."/>
            <person name="Henrissat B."/>
            <person name="Nehls U."/>
            <person name="Egli S."/>
            <person name="Spatafora J.W."/>
            <person name="Grigoriev I.V."/>
            <person name="Martin F.M."/>
        </authorList>
    </citation>
    <scope>NUCLEOTIDE SEQUENCE [LARGE SCALE GENOMIC DNA]</scope>
    <source>
        <strain evidence="8 9">CBS 459.81</strain>
    </source>
</reference>
<evidence type="ECO:0000256" key="5">
    <source>
        <dbReference type="ARBA" id="ARBA00038359"/>
    </source>
</evidence>
<comment type="subcellular location">
    <subcellularLocation>
        <location evidence="1">Membrane</location>
        <topology evidence="1">Multi-pass membrane protein</topology>
    </subcellularLocation>
</comment>
<accession>A0A8E2ELK1</accession>
<keyword evidence="2 6" id="KW-0812">Transmembrane</keyword>
<feature type="transmembrane region" description="Helical" evidence="6">
    <location>
        <begin position="12"/>
        <end position="33"/>
    </location>
</feature>
<evidence type="ECO:0000256" key="1">
    <source>
        <dbReference type="ARBA" id="ARBA00004141"/>
    </source>
</evidence>
<feature type="transmembrane region" description="Helical" evidence="6">
    <location>
        <begin position="127"/>
        <end position="150"/>
    </location>
</feature>
<feature type="transmembrane region" description="Helical" evidence="6">
    <location>
        <begin position="45"/>
        <end position="75"/>
    </location>
</feature>
<sequence length="356" mass="38800">MIPLHTTAQKTPVVVSAVFAVISSTAVCLRLYAKKKKGLGFQWDDYSIVVALILLLGLITCDIIGVAVGGVGLHLKDVVMAHGPGPLIAFSKDLIAVQILWCTSLMFTKVSILLFYTRIFSIASFRLAARVTAVVVVLWCISVILCSFLLCRPFAFNWDQTIPGGHCGNQILSYELTGTFNICTDVMVLCLPLPVIWNLQMRTANKIGLIGVFAVGFFACIVSIIRLVTLVHLSYADITHSVPEALIWSMLEPAMGITLACLPIIRPLLGSSFSSLSKGSKSDRLRSSRFQPIDDEYPLQSRGESKGKTLVGVHSAHGSTRDISTRGLEEQNVMEGTESLDSARGIVVTQEWTVRD</sequence>
<dbReference type="InterPro" id="IPR049326">
    <property type="entry name" value="Rhodopsin_dom_fungi"/>
</dbReference>
<protein>
    <recommendedName>
        <fullName evidence="7">Rhodopsin domain-containing protein</fullName>
    </recommendedName>
</protein>
<evidence type="ECO:0000256" key="2">
    <source>
        <dbReference type="ARBA" id="ARBA00022692"/>
    </source>
</evidence>
<feature type="transmembrane region" description="Helical" evidence="6">
    <location>
        <begin position="245"/>
        <end position="265"/>
    </location>
</feature>
<gene>
    <name evidence="8" type="ORF">K432DRAFT_286131</name>
</gene>